<evidence type="ECO:0000313" key="2">
    <source>
        <dbReference type="EMBL" id="KAH8993393.1"/>
    </source>
</evidence>
<evidence type="ECO:0000313" key="3">
    <source>
        <dbReference type="Proteomes" id="UP001201163"/>
    </source>
</evidence>
<keyword evidence="3" id="KW-1185">Reference proteome</keyword>
<protein>
    <submittedName>
        <fullName evidence="2">Uncharacterized protein</fullName>
    </submittedName>
</protein>
<comment type="caution">
    <text evidence="2">The sequence shown here is derived from an EMBL/GenBank/DDBJ whole genome shotgun (WGS) entry which is preliminary data.</text>
</comment>
<keyword evidence="1" id="KW-0472">Membrane</keyword>
<feature type="transmembrane region" description="Helical" evidence="1">
    <location>
        <begin position="78"/>
        <end position="99"/>
    </location>
</feature>
<dbReference type="AlphaFoldDB" id="A0AAD4Q8Y7"/>
<feature type="transmembrane region" description="Helical" evidence="1">
    <location>
        <begin position="120"/>
        <end position="153"/>
    </location>
</feature>
<name>A0AAD4Q8Y7_9AGAM</name>
<dbReference type="Proteomes" id="UP001201163">
    <property type="component" value="Unassembled WGS sequence"/>
</dbReference>
<gene>
    <name evidence="2" type="ORF">EDB92DRAFT_1944540</name>
</gene>
<keyword evidence="1" id="KW-1133">Transmembrane helix</keyword>
<keyword evidence="1" id="KW-0812">Transmembrane</keyword>
<reference evidence="2" key="1">
    <citation type="submission" date="2022-01" db="EMBL/GenBank/DDBJ databases">
        <title>Comparative genomics reveals a dynamic genome evolution in the ectomycorrhizal milk-cap (Lactarius) mushrooms.</title>
        <authorList>
            <consortium name="DOE Joint Genome Institute"/>
            <person name="Lebreton A."/>
            <person name="Tang N."/>
            <person name="Kuo A."/>
            <person name="LaButti K."/>
            <person name="Drula E."/>
            <person name="Barry K."/>
            <person name="Clum A."/>
            <person name="Lipzen A."/>
            <person name="Mousain D."/>
            <person name="Ng V."/>
            <person name="Wang R."/>
            <person name="Wang X."/>
            <person name="Dai Y."/>
            <person name="Henrissat B."/>
            <person name="Grigoriev I.V."/>
            <person name="Guerin-Laguette A."/>
            <person name="Yu F."/>
            <person name="Martin F.M."/>
        </authorList>
    </citation>
    <scope>NUCLEOTIDE SEQUENCE</scope>
    <source>
        <strain evidence="2">QP</strain>
    </source>
</reference>
<dbReference type="EMBL" id="JAKELL010000018">
    <property type="protein sequence ID" value="KAH8993393.1"/>
    <property type="molecule type" value="Genomic_DNA"/>
</dbReference>
<proteinExistence type="predicted"/>
<sequence length="161" mass="16568">MQPPKSSLHGLRRSHRLPPFTLLLSPLSSFPYLHLAASPSATLSSSSYDRSPCHISVPTSARLPCCLLPATPRHPATALTAFTTPLPLAAALGLLLAFLPPRVAPPSSPSPPSRSARSPLLAAALAALSSLTLALALALALTTISLVSSLLFAATTTPTLP</sequence>
<accession>A0AAD4Q8Y7</accession>
<organism evidence="2 3">
    <name type="scientific">Lactarius akahatsu</name>
    <dbReference type="NCBI Taxonomy" id="416441"/>
    <lineage>
        <taxon>Eukaryota</taxon>
        <taxon>Fungi</taxon>
        <taxon>Dikarya</taxon>
        <taxon>Basidiomycota</taxon>
        <taxon>Agaricomycotina</taxon>
        <taxon>Agaricomycetes</taxon>
        <taxon>Russulales</taxon>
        <taxon>Russulaceae</taxon>
        <taxon>Lactarius</taxon>
    </lineage>
</organism>
<evidence type="ECO:0000256" key="1">
    <source>
        <dbReference type="SAM" id="Phobius"/>
    </source>
</evidence>